<protein>
    <submittedName>
        <fullName evidence="2">IP07027p</fullName>
    </submittedName>
</protein>
<feature type="region of interest" description="Disordered" evidence="1">
    <location>
        <begin position="1"/>
        <end position="29"/>
    </location>
</feature>
<dbReference type="AlphaFoldDB" id="C3KGJ4"/>
<name>C3KGJ4_DROME</name>
<sequence>MPARSRPLTRSPMSSGPASAMTPDWRPSPPMATQLRNHWTRHWTCRPRLCCPRLRCSCIRYASSWARGEGRRRRTRPCPHIGLRPWYSLWLLEDPSPIVIATATASASAPPPPAPSPVHTRTQIHFPIRLANYTNRNNNTQSVSVDVRLN</sequence>
<organism evidence="2">
    <name type="scientific">Drosophila melanogaster</name>
    <name type="common">Fruit fly</name>
    <dbReference type="NCBI Taxonomy" id="7227"/>
    <lineage>
        <taxon>Eukaryota</taxon>
        <taxon>Metazoa</taxon>
        <taxon>Ecdysozoa</taxon>
        <taxon>Arthropoda</taxon>
        <taxon>Hexapoda</taxon>
        <taxon>Insecta</taxon>
        <taxon>Pterygota</taxon>
        <taxon>Neoptera</taxon>
        <taxon>Endopterygota</taxon>
        <taxon>Diptera</taxon>
        <taxon>Brachycera</taxon>
        <taxon>Muscomorpha</taxon>
        <taxon>Ephydroidea</taxon>
        <taxon>Drosophilidae</taxon>
        <taxon>Drosophila</taxon>
        <taxon>Sophophora</taxon>
    </lineage>
</organism>
<gene>
    <name evidence="2" type="primary">CG42323-RC</name>
</gene>
<evidence type="ECO:0000256" key="1">
    <source>
        <dbReference type="SAM" id="MobiDB-lite"/>
    </source>
</evidence>
<evidence type="ECO:0000313" key="2">
    <source>
        <dbReference type="EMBL" id="ACP28220.1"/>
    </source>
</evidence>
<reference evidence="2" key="1">
    <citation type="submission" date="2009-04" db="EMBL/GenBank/DDBJ databases">
        <authorList>
            <person name="Carlson J."/>
            <person name="Booth B."/>
            <person name="Frise E."/>
            <person name="Park S."/>
            <person name="Wan K."/>
            <person name="Yu C."/>
            <person name="Celniker S."/>
        </authorList>
    </citation>
    <scope>NUCLEOTIDE SEQUENCE</scope>
</reference>
<dbReference type="EMBL" id="BT082059">
    <property type="protein sequence ID" value="ACP28220.1"/>
    <property type="molecule type" value="mRNA"/>
</dbReference>
<accession>C3KGJ4</accession>
<proteinExistence type="evidence at transcript level"/>